<evidence type="ECO:0000313" key="19">
    <source>
        <dbReference type="Proteomes" id="UP000569018"/>
    </source>
</evidence>
<name>A0A6V8P2Y7_9ACTN</name>
<feature type="coiled-coil region" evidence="9">
    <location>
        <begin position="22"/>
        <end position="63"/>
    </location>
</feature>
<evidence type="ECO:0000256" key="5">
    <source>
        <dbReference type="ARBA" id="ARBA00022618"/>
    </source>
</evidence>
<dbReference type="EMBL" id="BLSC01000046">
    <property type="protein sequence ID" value="GFP37078.1"/>
    <property type="molecule type" value="Genomic_DNA"/>
</dbReference>
<evidence type="ECO:0000256" key="1">
    <source>
        <dbReference type="ARBA" id="ARBA00004496"/>
    </source>
</evidence>
<evidence type="ECO:0000256" key="3">
    <source>
        <dbReference type="ARBA" id="ARBA00018787"/>
    </source>
</evidence>
<dbReference type="Proteomes" id="UP000574717">
    <property type="component" value="Unassembled WGS sequence"/>
</dbReference>
<evidence type="ECO:0000313" key="17">
    <source>
        <dbReference type="Proteomes" id="UP000543224"/>
    </source>
</evidence>
<dbReference type="Proteomes" id="UP000588083">
    <property type="component" value="Unassembled WGS sequence"/>
</dbReference>
<dbReference type="Gene3D" id="6.10.250.660">
    <property type="match status" value="1"/>
</dbReference>
<reference evidence="17 18" key="1">
    <citation type="journal article" date="2020" name="Front. Microbiol.">
        <title>Single-cell genomics of novel Actinobacteria with the Wood-Ljungdahl pathway discovered in a serpentinizing system.</title>
        <authorList>
            <person name="Merino N."/>
            <person name="Kawai M."/>
            <person name="Boyd E.S."/>
            <person name="Colman D.R."/>
            <person name="McGlynn S.E."/>
            <person name="Nealson K.H."/>
            <person name="Kurokawa K."/>
            <person name="Hongoh Y."/>
        </authorList>
    </citation>
    <scope>NUCLEOTIDE SEQUENCE [LARGE SCALE GENOMIC DNA]</scope>
    <source>
        <strain evidence="11 20">S03</strain>
        <strain evidence="12 21">S06</strain>
        <strain evidence="13 17">S25</strain>
        <strain evidence="14 22">S34</strain>
        <strain evidence="15 18">S44</strain>
        <strain evidence="16 19">S47</strain>
    </source>
</reference>
<evidence type="ECO:0000313" key="14">
    <source>
        <dbReference type="EMBL" id="GFP30046.1"/>
    </source>
</evidence>
<evidence type="ECO:0000313" key="15">
    <source>
        <dbReference type="EMBL" id="GFP37078.1"/>
    </source>
</evidence>
<dbReference type="EMBL" id="BLSD01000040">
    <property type="protein sequence ID" value="GFP39260.1"/>
    <property type="molecule type" value="Genomic_DNA"/>
</dbReference>
<evidence type="ECO:0000256" key="2">
    <source>
        <dbReference type="ARBA" id="ARBA00009008"/>
    </source>
</evidence>
<evidence type="ECO:0000313" key="21">
    <source>
        <dbReference type="Proteomes" id="UP000580051"/>
    </source>
</evidence>
<evidence type="ECO:0000313" key="18">
    <source>
        <dbReference type="Proteomes" id="UP000561271"/>
    </source>
</evidence>
<feature type="coiled-coil region" evidence="9">
    <location>
        <begin position="97"/>
        <end position="124"/>
    </location>
</feature>
<proteinExistence type="inferred from homology"/>
<accession>A0A6V8P2Y7</accession>
<evidence type="ECO:0000256" key="9">
    <source>
        <dbReference type="SAM" id="Coils"/>
    </source>
</evidence>
<evidence type="ECO:0000256" key="6">
    <source>
        <dbReference type="ARBA" id="ARBA00023054"/>
    </source>
</evidence>
<dbReference type="GO" id="GO:0005737">
    <property type="term" value="C:cytoplasm"/>
    <property type="evidence" value="ECO:0007669"/>
    <property type="project" value="UniProtKB-SubCell"/>
</dbReference>
<dbReference type="Pfam" id="PF05103">
    <property type="entry name" value="DivIVA"/>
    <property type="match status" value="1"/>
</dbReference>
<dbReference type="AlphaFoldDB" id="A0A6V8P2Y7"/>
<evidence type="ECO:0000313" key="11">
    <source>
        <dbReference type="EMBL" id="GFP19112.1"/>
    </source>
</evidence>
<gene>
    <name evidence="11" type="ORF">HKBW3S03_00616</name>
    <name evidence="12" type="ORF">HKBW3S06_00045</name>
    <name evidence="13" type="ORF">HKBW3S25_01182</name>
    <name evidence="14" type="ORF">HKBW3S34_00966</name>
    <name evidence="15" type="ORF">HKBW3S44_00758</name>
    <name evidence="16" type="ORF">HKBW3S47_00959</name>
</gene>
<dbReference type="InterPro" id="IPR007793">
    <property type="entry name" value="DivIVA_fam"/>
</dbReference>
<sequence length="270" mass="30223">MTVSRTEIQRKEFHTSLRGYNMEEVDRFLDQVARELDRLTKENKELLAKIELLESKVAESEEMKSVIQAALLSAQKAAEDIRKSAQSEAENILQAAREMADTEIKDLDREKKVVQKEIEKLGDVQGQIRKRIRSFLQSLLSSLDAVDIMEGIVFPEVLEEIPVGSVAEKGSESADQQRSVSAEEPSLETEEVSEDIQDKGEVSIEASGVAEEVVAEEELADLEQVSSDSLPEVEAPFLRKGGRKKSYPKIADEELVEKFFAVEPPSEKKT</sequence>
<dbReference type="EMBL" id="BLRX01000167">
    <property type="protein sequence ID" value="GFP25701.1"/>
    <property type="molecule type" value="Genomic_DNA"/>
</dbReference>
<dbReference type="Proteomes" id="UP000569018">
    <property type="component" value="Unassembled WGS sequence"/>
</dbReference>
<evidence type="ECO:0000256" key="4">
    <source>
        <dbReference type="ARBA" id="ARBA00022490"/>
    </source>
</evidence>
<evidence type="ECO:0000313" key="16">
    <source>
        <dbReference type="EMBL" id="GFP39260.1"/>
    </source>
</evidence>
<feature type="region of interest" description="Disordered" evidence="10">
    <location>
        <begin position="168"/>
        <end position="199"/>
    </location>
</feature>
<evidence type="ECO:0000256" key="7">
    <source>
        <dbReference type="ARBA" id="ARBA00023306"/>
    </source>
</evidence>
<organism evidence="13 17">
    <name type="scientific">Candidatus Hakubella thermalkaliphila</name>
    <dbReference type="NCBI Taxonomy" id="2754717"/>
    <lineage>
        <taxon>Bacteria</taxon>
        <taxon>Bacillati</taxon>
        <taxon>Actinomycetota</taxon>
        <taxon>Actinomycetota incertae sedis</taxon>
        <taxon>Candidatus Hakubellales</taxon>
        <taxon>Candidatus Hakubellaceae</taxon>
        <taxon>Candidatus Hakubella</taxon>
    </lineage>
</organism>
<evidence type="ECO:0000313" key="13">
    <source>
        <dbReference type="EMBL" id="GFP25701.1"/>
    </source>
</evidence>
<comment type="subcellular location">
    <subcellularLocation>
        <location evidence="1">Cytoplasm</location>
    </subcellularLocation>
</comment>
<dbReference type="PANTHER" id="PTHR35794:SF2">
    <property type="entry name" value="CELL DIVISION PROTEIN DIVIVA"/>
    <property type="match status" value="1"/>
</dbReference>
<dbReference type="Proteomes" id="UP000561271">
    <property type="component" value="Unassembled WGS sequence"/>
</dbReference>
<dbReference type="RefSeq" id="WP_176225967.1">
    <property type="nucleotide sequence ID" value="NZ_BLRU01000038.1"/>
</dbReference>
<feature type="compositionally biased region" description="Acidic residues" evidence="10">
    <location>
        <begin position="185"/>
        <end position="195"/>
    </location>
</feature>
<dbReference type="Proteomes" id="UP000580051">
    <property type="component" value="Unassembled WGS sequence"/>
</dbReference>
<evidence type="ECO:0000256" key="8">
    <source>
        <dbReference type="ARBA" id="ARBA00031737"/>
    </source>
</evidence>
<keyword evidence="22" id="KW-1185">Reference proteome</keyword>
<dbReference type="EMBL" id="BLRZ01000038">
    <property type="protein sequence ID" value="GFP30046.1"/>
    <property type="molecule type" value="Genomic_DNA"/>
</dbReference>
<evidence type="ECO:0000313" key="12">
    <source>
        <dbReference type="EMBL" id="GFP20818.1"/>
    </source>
</evidence>
<keyword evidence="7" id="KW-0131">Cell cycle</keyword>
<comment type="similarity">
    <text evidence="2">Belongs to the DivIVA family.</text>
</comment>
<dbReference type="Proteomes" id="UP000543224">
    <property type="component" value="Unassembled WGS sequence"/>
</dbReference>
<protein>
    <recommendedName>
        <fullName evidence="3">Cell wall synthesis protein Wag31</fullName>
    </recommendedName>
    <alternativeName>
        <fullName evidence="8">Antigen 84</fullName>
    </alternativeName>
</protein>
<keyword evidence="5 13" id="KW-0132">Cell division</keyword>
<dbReference type="InterPro" id="IPR019933">
    <property type="entry name" value="DivIVA_domain"/>
</dbReference>
<dbReference type="PANTHER" id="PTHR35794">
    <property type="entry name" value="CELL DIVISION PROTEIN DIVIVA"/>
    <property type="match status" value="1"/>
</dbReference>
<evidence type="ECO:0000256" key="10">
    <source>
        <dbReference type="SAM" id="MobiDB-lite"/>
    </source>
</evidence>
<evidence type="ECO:0000313" key="22">
    <source>
        <dbReference type="Proteomes" id="UP000588083"/>
    </source>
</evidence>
<dbReference type="GO" id="GO:0051301">
    <property type="term" value="P:cell division"/>
    <property type="evidence" value="ECO:0007669"/>
    <property type="project" value="UniProtKB-KW"/>
</dbReference>
<dbReference type="EMBL" id="BLRU01000038">
    <property type="protein sequence ID" value="GFP19112.1"/>
    <property type="molecule type" value="Genomic_DNA"/>
</dbReference>
<keyword evidence="6 9" id="KW-0175">Coiled coil</keyword>
<dbReference type="EMBL" id="BLRV01000003">
    <property type="protein sequence ID" value="GFP20818.1"/>
    <property type="molecule type" value="Genomic_DNA"/>
</dbReference>
<evidence type="ECO:0000313" key="20">
    <source>
        <dbReference type="Proteomes" id="UP000574717"/>
    </source>
</evidence>
<comment type="caution">
    <text evidence="13">The sequence shown here is derived from an EMBL/GenBank/DDBJ whole genome shotgun (WGS) entry which is preliminary data.</text>
</comment>
<dbReference type="NCBIfam" id="TIGR03544">
    <property type="entry name" value="DivI1A_domain"/>
    <property type="match status" value="1"/>
</dbReference>
<keyword evidence="4" id="KW-0963">Cytoplasm</keyword>